<sequence length="218" mass="23899">MDLGSLSSIRSSLSSLPKNLEFDVIVHNAGVASSVGTTDSGVEVNFGVNYLGTWLFSGLVKGRLRPGGRVVFVGSRAHSRSRGNFEFPNLDKGGSWWGGMKRYQDSKLAAMMAWRDLAGEFEGGGEGKIAVAVHPGVVRTGIWRGLPEWFNKVAGWFMINVEEGAGHIMEAALGEGVRNGGYYKEGVEARCNFRVEEEWRRRELREWAEGIVGGMKSQ</sequence>
<accession>A0A9W7A9P8</accession>
<dbReference type="Proteomes" id="UP001165082">
    <property type="component" value="Unassembled WGS sequence"/>
</dbReference>
<proteinExistence type="predicted"/>
<name>A0A9W7A9P8_9STRA</name>
<evidence type="ECO:0008006" key="4">
    <source>
        <dbReference type="Google" id="ProtNLM"/>
    </source>
</evidence>
<dbReference type="PANTHER" id="PTHR43157">
    <property type="entry name" value="PHOSPHATIDYLINOSITOL-GLYCAN BIOSYNTHESIS CLASS F PROTEIN-RELATED"/>
    <property type="match status" value="1"/>
</dbReference>
<keyword evidence="3" id="KW-1185">Reference proteome</keyword>
<gene>
    <name evidence="2" type="ORF">TrRE_jg5717</name>
</gene>
<organism evidence="2 3">
    <name type="scientific">Triparma retinervis</name>
    <dbReference type="NCBI Taxonomy" id="2557542"/>
    <lineage>
        <taxon>Eukaryota</taxon>
        <taxon>Sar</taxon>
        <taxon>Stramenopiles</taxon>
        <taxon>Ochrophyta</taxon>
        <taxon>Bolidophyceae</taxon>
        <taxon>Parmales</taxon>
        <taxon>Triparmaceae</taxon>
        <taxon>Triparma</taxon>
    </lineage>
</organism>
<protein>
    <recommendedName>
        <fullName evidence="4">NAD(P)-binding protein</fullName>
    </recommendedName>
</protein>
<dbReference type="AlphaFoldDB" id="A0A9W7A9P8"/>
<comment type="caution">
    <text evidence="2">The sequence shown here is derived from an EMBL/GenBank/DDBJ whole genome shotgun (WGS) entry which is preliminary data.</text>
</comment>
<dbReference type="InterPro" id="IPR036291">
    <property type="entry name" value="NAD(P)-bd_dom_sf"/>
</dbReference>
<reference evidence="2" key="1">
    <citation type="submission" date="2022-07" db="EMBL/GenBank/DDBJ databases">
        <title>Genome analysis of Parmales, a sister group of diatoms, reveals the evolutionary specialization of diatoms from phago-mixotrophs to photoautotrophs.</title>
        <authorList>
            <person name="Ban H."/>
            <person name="Sato S."/>
            <person name="Yoshikawa S."/>
            <person name="Kazumasa Y."/>
            <person name="Nakamura Y."/>
            <person name="Ichinomiya M."/>
            <person name="Saitoh K."/>
            <person name="Sato N."/>
            <person name="Blanc-Mathieu R."/>
            <person name="Endo H."/>
            <person name="Kuwata A."/>
            <person name="Ogata H."/>
        </authorList>
    </citation>
    <scope>NUCLEOTIDE SEQUENCE</scope>
</reference>
<dbReference type="EMBL" id="BRXZ01001324">
    <property type="protein sequence ID" value="GMH68307.1"/>
    <property type="molecule type" value="Genomic_DNA"/>
</dbReference>
<dbReference type="Gene3D" id="3.40.50.720">
    <property type="entry name" value="NAD(P)-binding Rossmann-like Domain"/>
    <property type="match status" value="1"/>
</dbReference>
<dbReference type="PANTHER" id="PTHR43157:SF31">
    <property type="entry name" value="PHOSPHATIDYLINOSITOL-GLYCAN BIOSYNTHESIS CLASS F PROTEIN"/>
    <property type="match status" value="1"/>
</dbReference>
<dbReference type="OrthoDB" id="191139at2759"/>
<dbReference type="GO" id="GO:0016491">
    <property type="term" value="F:oxidoreductase activity"/>
    <property type="evidence" value="ECO:0007669"/>
    <property type="project" value="UniProtKB-KW"/>
</dbReference>
<keyword evidence="1" id="KW-0560">Oxidoreductase</keyword>
<evidence type="ECO:0000313" key="2">
    <source>
        <dbReference type="EMBL" id="GMH68307.1"/>
    </source>
</evidence>
<evidence type="ECO:0000313" key="3">
    <source>
        <dbReference type="Proteomes" id="UP001165082"/>
    </source>
</evidence>
<evidence type="ECO:0000256" key="1">
    <source>
        <dbReference type="ARBA" id="ARBA00023002"/>
    </source>
</evidence>
<dbReference type="SUPFAM" id="SSF51735">
    <property type="entry name" value="NAD(P)-binding Rossmann-fold domains"/>
    <property type="match status" value="1"/>
</dbReference>